<dbReference type="EMBL" id="QRCM01000001">
    <property type="protein sequence ID" value="TXG92379.1"/>
    <property type="molecule type" value="Genomic_DNA"/>
</dbReference>
<comment type="caution">
    <text evidence="2">The sequence shown here is derived from an EMBL/GenBank/DDBJ whole genome shotgun (WGS) entry which is preliminary data.</text>
</comment>
<dbReference type="Proteomes" id="UP000471120">
    <property type="component" value="Unassembled WGS sequence"/>
</dbReference>
<sequence>MEVEPAVAEKYTELGGENGTLGAATGPQETVGDGVAVPFEGGTIYSSEATGAHVVQGEILRVYTEQGGPEGQFGFPTEDETEIPMGWSSTFTGGTITWTDQGGGEYAETLTPN</sequence>
<evidence type="ECO:0000313" key="3">
    <source>
        <dbReference type="Proteomes" id="UP000471120"/>
    </source>
</evidence>
<feature type="region of interest" description="Disordered" evidence="1">
    <location>
        <begin position="1"/>
        <end position="35"/>
    </location>
</feature>
<gene>
    <name evidence="2" type="ORF">DW322_03900</name>
</gene>
<name>A0A6P2CHX3_9NOCA</name>
<accession>A0A6P2CHX3</accession>
<evidence type="ECO:0000313" key="2">
    <source>
        <dbReference type="EMBL" id="TXG92379.1"/>
    </source>
</evidence>
<organism evidence="2 3">
    <name type="scientific">Rhodococcus rhodnii</name>
    <dbReference type="NCBI Taxonomy" id="38312"/>
    <lineage>
        <taxon>Bacteria</taxon>
        <taxon>Bacillati</taxon>
        <taxon>Actinomycetota</taxon>
        <taxon>Actinomycetes</taxon>
        <taxon>Mycobacteriales</taxon>
        <taxon>Nocardiaceae</taxon>
        <taxon>Rhodococcus</taxon>
    </lineage>
</organism>
<reference evidence="2 3" key="1">
    <citation type="submission" date="2018-07" db="EMBL/GenBank/DDBJ databases">
        <title>Genome sequence of Rhodococcus rhodnii ATCC 35071 from Rhodnius prolixus.</title>
        <authorList>
            <person name="Patel V."/>
            <person name="Vogel K.J."/>
        </authorList>
    </citation>
    <scope>NUCLEOTIDE SEQUENCE [LARGE SCALE GENOMIC DNA]</scope>
    <source>
        <strain evidence="2 3">ATCC 35071</strain>
    </source>
</reference>
<proteinExistence type="predicted"/>
<evidence type="ECO:0000256" key="1">
    <source>
        <dbReference type="SAM" id="MobiDB-lite"/>
    </source>
</evidence>
<protein>
    <submittedName>
        <fullName evidence="2">Mycolyltransferase</fullName>
    </submittedName>
</protein>
<dbReference type="Pfam" id="PF08310">
    <property type="entry name" value="LGFP"/>
    <property type="match status" value="2"/>
</dbReference>
<dbReference type="AlphaFoldDB" id="A0A6P2CHX3"/>
<dbReference type="InterPro" id="IPR013207">
    <property type="entry name" value="LGFP"/>
</dbReference>
<keyword evidence="2" id="KW-0808">Transferase</keyword>
<dbReference type="GO" id="GO:0016740">
    <property type="term" value="F:transferase activity"/>
    <property type="evidence" value="ECO:0007669"/>
    <property type="project" value="UniProtKB-KW"/>
</dbReference>